<dbReference type="GO" id="GO:0032259">
    <property type="term" value="P:methylation"/>
    <property type="evidence" value="ECO:0007669"/>
    <property type="project" value="UniProtKB-KW"/>
</dbReference>
<dbReference type="AlphaFoldDB" id="A0A6J4Q8Y0"/>
<dbReference type="PRINTS" id="PR00996">
    <property type="entry name" value="CHERMTFRASE"/>
</dbReference>
<evidence type="ECO:0000256" key="4">
    <source>
        <dbReference type="ARBA" id="ARBA00022691"/>
    </source>
</evidence>
<comment type="catalytic activity">
    <reaction evidence="1 5">
        <text>L-glutamyl-[protein] + S-adenosyl-L-methionine = [protein]-L-glutamate 5-O-methyl ester + S-adenosyl-L-homocysteine</text>
        <dbReference type="Rhea" id="RHEA:24452"/>
        <dbReference type="Rhea" id="RHEA-COMP:10208"/>
        <dbReference type="Rhea" id="RHEA-COMP:10311"/>
        <dbReference type="ChEBI" id="CHEBI:29973"/>
        <dbReference type="ChEBI" id="CHEBI:57856"/>
        <dbReference type="ChEBI" id="CHEBI:59789"/>
        <dbReference type="ChEBI" id="CHEBI:82795"/>
        <dbReference type="EC" id="2.1.1.80"/>
    </reaction>
</comment>
<feature type="binding site" evidence="6">
    <location>
        <position position="80"/>
    </location>
    <ligand>
        <name>S-adenosyl-L-methionine</name>
        <dbReference type="ChEBI" id="CHEBI:59789"/>
    </ligand>
</feature>
<dbReference type="InterPro" id="IPR050903">
    <property type="entry name" value="Bact_Chemotaxis_MeTrfase"/>
</dbReference>
<dbReference type="Gene3D" id="3.40.50.150">
    <property type="entry name" value="Vaccinia Virus protein VP39"/>
    <property type="match status" value="1"/>
</dbReference>
<feature type="binding site" evidence="6">
    <location>
        <position position="78"/>
    </location>
    <ligand>
        <name>S-adenosyl-L-methionine</name>
        <dbReference type="ChEBI" id="CHEBI:59789"/>
    </ligand>
</feature>
<dbReference type="PIRSF" id="PIRSF000410">
    <property type="entry name" value="CheR"/>
    <property type="match status" value="1"/>
</dbReference>
<organism evidence="8">
    <name type="scientific">uncultured Rubellimicrobium sp</name>
    <dbReference type="NCBI Taxonomy" id="543078"/>
    <lineage>
        <taxon>Bacteria</taxon>
        <taxon>Pseudomonadati</taxon>
        <taxon>Pseudomonadota</taxon>
        <taxon>Alphaproteobacteria</taxon>
        <taxon>Rhodobacterales</taxon>
        <taxon>Roseobacteraceae</taxon>
        <taxon>Rubellimicrobium</taxon>
        <taxon>environmental samples</taxon>
    </lineage>
</organism>
<feature type="binding site" evidence="6">
    <location>
        <begin position="222"/>
        <end position="223"/>
    </location>
    <ligand>
        <name>S-adenosyl-L-methionine</name>
        <dbReference type="ChEBI" id="CHEBI:59789"/>
    </ligand>
</feature>
<dbReference type="InterPro" id="IPR026024">
    <property type="entry name" value="Chemotaxis_MeTrfase_CheR"/>
</dbReference>
<dbReference type="SUPFAM" id="SSF53335">
    <property type="entry name" value="S-adenosyl-L-methionine-dependent methyltransferases"/>
    <property type="match status" value="1"/>
</dbReference>
<proteinExistence type="predicted"/>
<dbReference type="Gene3D" id="1.10.155.10">
    <property type="entry name" value="Chemotaxis receptor methyltransferase CheR, N-terminal domain"/>
    <property type="match status" value="1"/>
</dbReference>
<dbReference type="PROSITE" id="PS50123">
    <property type="entry name" value="CHER"/>
    <property type="match status" value="1"/>
</dbReference>
<dbReference type="EC" id="2.1.1.80" evidence="5"/>
<reference evidence="8" key="1">
    <citation type="submission" date="2020-02" db="EMBL/GenBank/DDBJ databases">
        <authorList>
            <person name="Meier V. D."/>
        </authorList>
    </citation>
    <scope>NUCLEOTIDE SEQUENCE</scope>
    <source>
        <strain evidence="8">AVDCRST_MAG15</strain>
    </source>
</reference>
<dbReference type="PANTHER" id="PTHR24422">
    <property type="entry name" value="CHEMOTAXIS PROTEIN METHYLTRANSFERASE"/>
    <property type="match status" value="1"/>
</dbReference>
<dbReference type="InterPro" id="IPR022642">
    <property type="entry name" value="CheR_C"/>
</dbReference>
<feature type="binding site" evidence="6">
    <location>
        <position position="122"/>
    </location>
    <ligand>
        <name>S-adenosyl-L-methionine</name>
        <dbReference type="ChEBI" id="CHEBI:59789"/>
    </ligand>
</feature>
<sequence length="285" mass="31731">MNAAPPPGATEEEFQRLCDLLYRQTGLALTAAKRYYVDRRVADRMTATGAGSFASYFALLRATAGGEMELLVNSLTVNETYYFREDHQLRCLTSSLLDQIIQRKRRDEPIRIWSVPCSTGEEPYSIAIWLLENWPAVDDHEIEIVGSDIDTRALAAAREGIYGRRALSRLPPDLVAKYFHPAGEERWQIIDGLRDSILLSRVNLVDGAGIARHGRFDVIFCRNVLIYFDPPTKARVLNALAAQLQPDGVLYLGGAETVLGLTDRLVPVPGERGVYEQPREAALAG</sequence>
<keyword evidence="2 5" id="KW-0489">Methyltransferase</keyword>
<gene>
    <name evidence="8" type="ORF">AVDCRST_MAG15-3338</name>
</gene>
<dbReference type="Pfam" id="PF01739">
    <property type="entry name" value="CheR"/>
    <property type="match status" value="1"/>
</dbReference>
<feature type="binding site" evidence="6">
    <location>
        <position position="148"/>
    </location>
    <ligand>
        <name>S-adenosyl-L-methionine</name>
        <dbReference type="ChEBI" id="CHEBI:59789"/>
    </ligand>
</feature>
<comment type="function">
    <text evidence="5">Methylation of the membrane-bound methyl-accepting chemotaxis proteins (MCP) to form gamma-glutamyl methyl ester residues in MCP.</text>
</comment>
<dbReference type="InterPro" id="IPR022641">
    <property type="entry name" value="CheR_N"/>
</dbReference>
<protein>
    <recommendedName>
        <fullName evidence="5">Chemotaxis protein methyltransferase</fullName>
        <ecNumber evidence="5">2.1.1.80</ecNumber>
    </recommendedName>
</protein>
<dbReference type="InterPro" id="IPR036804">
    <property type="entry name" value="CheR_N_sf"/>
</dbReference>
<evidence type="ECO:0000256" key="3">
    <source>
        <dbReference type="ARBA" id="ARBA00022679"/>
    </source>
</evidence>
<dbReference type="Pfam" id="PF03705">
    <property type="entry name" value="CheR_N"/>
    <property type="match status" value="1"/>
</dbReference>
<accession>A0A6J4Q8Y0</accession>
<evidence type="ECO:0000256" key="5">
    <source>
        <dbReference type="PIRNR" id="PIRNR000410"/>
    </source>
</evidence>
<dbReference type="InterPro" id="IPR029063">
    <property type="entry name" value="SAM-dependent_MTases_sf"/>
</dbReference>
<keyword evidence="4 5" id="KW-0949">S-adenosyl-L-methionine</keyword>
<dbReference type="EMBL" id="CADCUU010000496">
    <property type="protein sequence ID" value="CAA9438128.1"/>
    <property type="molecule type" value="Genomic_DNA"/>
</dbReference>
<feature type="binding site" evidence="6">
    <location>
        <position position="84"/>
    </location>
    <ligand>
        <name>S-adenosyl-L-methionine</name>
        <dbReference type="ChEBI" id="CHEBI:59789"/>
    </ligand>
</feature>
<dbReference type="PANTHER" id="PTHR24422:SF10">
    <property type="entry name" value="CHEMOTAXIS PROTEIN METHYLTRANSFERASE 2"/>
    <property type="match status" value="1"/>
</dbReference>
<feature type="binding site" evidence="6">
    <location>
        <begin position="203"/>
        <end position="204"/>
    </location>
    <ligand>
        <name>S-adenosyl-L-methionine</name>
        <dbReference type="ChEBI" id="CHEBI:59789"/>
    </ligand>
</feature>
<evidence type="ECO:0000256" key="6">
    <source>
        <dbReference type="PIRSR" id="PIRSR000410-1"/>
    </source>
</evidence>
<keyword evidence="3 5" id="KW-0808">Transferase</keyword>
<evidence type="ECO:0000259" key="7">
    <source>
        <dbReference type="PROSITE" id="PS50123"/>
    </source>
</evidence>
<dbReference type="SMART" id="SM00138">
    <property type="entry name" value="MeTrc"/>
    <property type="match status" value="1"/>
</dbReference>
<evidence type="ECO:0000313" key="8">
    <source>
        <dbReference type="EMBL" id="CAA9438128.1"/>
    </source>
</evidence>
<evidence type="ECO:0000256" key="1">
    <source>
        <dbReference type="ARBA" id="ARBA00001541"/>
    </source>
</evidence>
<dbReference type="SUPFAM" id="SSF47757">
    <property type="entry name" value="Chemotaxis receptor methyltransferase CheR, N-terminal domain"/>
    <property type="match status" value="1"/>
</dbReference>
<dbReference type="InterPro" id="IPR000780">
    <property type="entry name" value="CheR_MeTrfase"/>
</dbReference>
<evidence type="ECO:0000256" key="2">
    <source>
        <dbReference type="ARBA" id="ARBA00022603"/>
    </source>
</evidence>
<dbReference type="GO" id="GO:0008983">
    <property type="term" value="F:protein-glutamate O-methyltransferase activity"/>
    <property type="evidence" value="ECO:0007669"/>
    <property type="project" value="UniProtKB-EC"/>
</dbReference>
<feature type="domain" description="CheR-type methyltransferase" evidence="7">
    <location>
        <begin position="10"/>
        <end position="276"/>
    </location>
</feature>
<name>A0A6J4Q8Y0_9RHOB</name>